<dbReference type="AlphaFoldDB" id="A0A1S7LMI6"/>
<name>A0A1S7LMI6_MAGMO</name>
<gene>
    <name evidence="1" type="ORF">MAGMO_2894</name>
</gene>
<organism evidence="1">
    <name type="scientific">Magnetococcus massalia (strain MO-1)</name>
    <dbReference type="NCBI Taxonomy" id="451514"/>
    <lineage>
        <taxon>Bacteria</taxon>
        <taxon>Pseudomonadati</taxon>
        <taxon>Pseudomonadota</taxon>
        <taxon>Magnetococcia</taxon>
        <taxon>Magnetococcales</taxon>
        <taxon>Magnetococcaceae</taxon>
        <taxon>Magnetococcus</taxon>
    </lineage>
</organism>
<protein>
    <submittedName>
        <fullName evidence="1">Uncharacterized protein</fullName>
    </submittedName>
</protein>
<evidence type="ECO:0000313" key="1">
    <source>
        <dbReference type="EMBL" id="CRH07041.1"/>
    </source>
</evidence>
<dbReference type="EMBL" id="LO017727">
    <property type="protein sequence ID" value="CRH07041.1"/>
    <property type="molecule type" value="Genomic_DNA"/>
</dbReference>
<accession>A0A1S7LMI6</accession>
<proteinExistence type="predicted"/>
<sequence>MNPLAADYIADKQRQFKWAVNHTNRTLQQWAGESPDVVPYLEPLSHLFANDWLRSTVHTRHLAEVAQVSSQPAYSHLVTLLSEGLESAPFAHRWLAQGVELPGESVAHQVTKQLLEQHNGKLAEATDALLGWWHKSGLERPPFKENVRQLNRDQKAHYSERLADEEKARLALVDSLPERYEHSGRFAKMGVIPRMACPQSCRHCMFVWRPPMKQLPDPAPFYRKMEKITKQLLFTGGDLTPVLDSFHQSIQQMNRINTFAILLNGTFAESEASTREVLRGFHQALSKRGKKATKAQVVLQISFDEFHQEIEADRHGVLQERIPVANIVNIIRALPDYPGVHLALLHKQNGLSFSQKLFDQGVVGRLRRALQQAGEALSVVQATPSSRPKQLPTNPTQSAPVIREALFTLARAPGKPIHFMSATTDAYGRAEWLHPSEYVHERALLDDYLTGKVEKLDDPFDIDPMIWLDGPVSLFSATHITMGHLFDEGWETVLARWKRDPLLHALATFDHQLLMIYGALCTDLQSIMANATSPHQLFHRITESAEVRLKMTQELIGKRS</sequence>
<reference evidence="1" key="1">
    <citation type="submission" date="2015-04" db="EMBL/GenBank/DDBJ databases">
        <authorList>
            <person name="Syromyatnikov M.Y."/>
            <person name="Popov V.N."/>
        </authorList>
    </citation>
    <scope>NUCLEOTIDE SEQUENCE</scope>
    <source>
        <strain evidence="1">MO-1</strain>
    </source>
</reference>